<dbReference type="RefSeq" id="WP_326075788.1">
    <property type="nucleotide sequence ID" value="NZ_JARLKY010000102.1"/>
</dbReference>
<reference evidence="2 3" key="1">
    <citation type="submission" date="2023-03" db="EMBL/GenBank/DDBJ databases">
        <title>Bacillus Genome Sequencing.</title>
        <authorList>
            <person name="Dunlap C."/>
        </authorList>
    </citation>
    <scope>NUCLEOTIDE SEQUENCE [LARGE SCALE GENOMIC DNA]</scope>
    <source>
        <strain evidence="2 3">BD-533</strain>
    </source>
</reference>
<organism evidence="2 3">
    <name type="scientific">Paenibacillus alba</name>
    <dbReference type="NCBI Taxonomy" id="1197127"/>
    <lineage>
        <taxon>Bacteria</taxon>
        <taxon>Bacillati</taxon>
        <taxon>Bacillota</taxon>
        <taxon>Bacilli</taxon>
        <taxon>Bacillales</taxon>
        <taxon>Paenibacillaceae</taxon>
        <taxon>Paenibacillus</taxon>
    </lineage>
</organism>
<sequence>MKSTIKLLKPASIGINPMKQALPLKPSQEWGHPAFQNGKKRSPSTQLGRLMEQAIFMTE</sequence>
<keyword evidence="3" id="KW-1185">Reference proteome</keyword>
<comment type="caution">
    <text evidence="2">The sequence shown here is derived from an EMBL/GenBank/DDBJ whole genome shotgun (WGS) entry which is preliminary data.</text>
</comment>
<dbReference type="EMBL" id="JARLKY010000102">
    <property type="protein sequence ID" value="MEC0231743.1"/>
    <property type="molecule type" value="Genomic_DNA"/>
</dbReference>
<name>A0ABU6GC27_9BACL</name>
<proteinExistence type="predicted"/>
<feature type="region of interest" description="Disordered" evidence="1">
    <location>
        <begin position="25"/>
        <end position="45"/>
    </location>
</feature>
<evidence type="ECO:0000256" key="1">
    <source>
        <dbReference type="SAM" id="MobiDB-lite"/>
    </source>
</evidence>
<protein>
    <submittedName>
        <fullName evidence="2">Uncharacterized protein</fullName>
    </submittedName>
</protein>
<gene>
    <name evidence="2" type="ORF">P4I72_32035</name>
</gene>
<evidence type="ECO:0000313" key="3">
    <source>
        <dbReference type="Proteomes" id="UP001338137"/>
    </source>
</evidence>
<accession>A0ABU6GC27</accession>
<dbReference type="Proteomes" id="UP001338137">
    <property type="component" value="Unassembled WGS sequence"/>
</dbReference>
<evidence type="ECO:0000313" key="2">
    <source>
        <dbReference type="EMBL" id="MEC0231743.1"/>
    </source>
</evidence>